<dbReference type="Proteomes" id="UP000199267">
    <property type="component" value="Unassembled WGS sequence"/>
</dbReference>
<feature type="non-terminal residue" evidence="2">
    <location>
        <position position="63"/>
    </location>
</feature>
<evidence type="ECO:0000313" key="3">
    <source>
        <dbReference type="Proteomes" id="UP000199267"/>
    </source>
</evidence>
<evidence type="ECO:0000313" key="2">
    <source>
        <dbReference type="EMBL" id="SER77573.1"/>
    </source>
</evidence>
<reference evidence="2 3" key="1">
    <citation type="submission" date="2016-10" db="EMBL/GenBank/DDBJ databases">
        <authorList>
            <person name="de Groot N.N."/>
        </authorList>
    </citation>
    <scope>NUCLEOTIDE SEQUENCE [LARGE SCALE GENOMIC DNA]</scope>
    <source>
        <strain evidence="2 3">DSM 378</strain>
    </source>
</reference>
<protein>
    <submittedName>
        <fullName evidence="2">Transposase zinc-ribbon domain-containing protein</fullName>
    </submittedName>
</protein>
<name>A0A1H9RZN3_9GAMM</name>
<dbReference type="Pfam" id="PF12760">
    <property type="entry name" value="Zn_ribbon_IS1595"/>
    <property type="match status" value="1"/>
</dbReference>
<feature type="domain" description="Transposase zinc-ribbon" evidence="1">
    <location>
        <begin position="22"/>
        <end position="63"/>
    </location>
</feature>
<proteinExistence type="predicted"/>
<evidence type="ECO:0000259" key="1">
    <source>
        <dbReference type="Pfam" id="PF12760"/>
    </source>
</evidence>
<sequence length="63" mass="7109">MSMNRIQFQPGLSMPEFLKCYGTQAQCAAALEQARWPAGFRCPRCDGAVYSRVRGRPHALFQC</sequence>
<dbReference type="InterPro" id="IPR024442">
    <property type="entry name" value="Transposase_Zn_ribbon"/>
</dbReference>
<accession>A0A1H9RZN3</accession>
<organism evidence="2 3">
    <name type="scientific">Azotobacter beijerinckii</name>
    <dbReference type="NCBI Taxonomy" id="170623"/>
    <lineage>
        <taxon>Bacteria</taxon>
        <taxon>Pseudomonadati</taxon>
        <taxon>Pseudomonadota</taxon>
        <taxon>Gammaproteobacteria</taxon>
        <taxon>Pseudomonadales</taxon>
        <taxon>Pseudomonadaceae</taxon>
        <taxon>Azotobacter</taxon>
    </lineage>
</organism>
<dbReference type="RefSeq" id="WP_143068587.1">
    <property type="nucleotide sequence ID" value="NZ_FOFJ01000088.1"/>
</dbReference>
<dbReference type="AlphaFoldDB" id="A0A1H9RZN3"/>
<dbReference type="EMBL" id="FOFJ01000088">
    <property type="protein sequence ID" value="SER77573.1"/>
    <property type="molecule type" value="Genomic_DNA"/>
</dbReference>
<gene>
    <name evidence="2" type="ORF">SAMN04244573_04292</name>
</gene>